<accession>A0ABR0Q3D6</accession>
<dbReference type="InterPro" id="IPR036691">
    <property type="entry name" value="Endo/exonu/phosph_ase_sf"/>
</dbReference>
<protein>
    <recommendedName>
        <fullName evidence="1">DUF4283 domain-containing protein</fullName>
    </recommendedName>
</protein>
<evidence type="ECO:0000259" key="1">
    <source>
        <dbReference type="Pfam" id="PF14111"/>
    </source>
</evidence>
<dbReference type="Pfam" id="PF14111">
    <property type="entry name" value="DUF4283"/>
    <property type="match status" value="1"/>
</dbReference>
<comment type="caution">
    <text evidence="2">The sequence shown here is derived from an EMBL/GenBank/DDBJ whole genome shotgun (WGS) entry which is preliminary data.</text>
</comment>
<proteinExistence type="predicted"/>
<evidence type="ECO:0000313" key="2">
    <source>
        <dbReference type="EMBL" id="KAK5833830.1"/>
    </source>
</evidence>
<sequence>MGDFTTMDDELVNLNIMDDEEDPMVVSGADTAIGQLYDLCMVGQVLTDSVVNFPSLKNMLADLWHPLRGVDISKLEGKRVLFKFYSEIDLIRVMEEVQEENVLGVWRFTGFYGALVEHERRESWELLRMLQNGNNKPWLVAGDFNEILFSFEKQ</sequence>
<feature type="domain" description="DUF4283" evidence="1">
    <location>
        <begin position="38"/>
        <end position="96"/>
    </location>
</feature>
<gene>
    <name evidence="2" type="ORF">PVK06_017693</name>
</gene>
<reference evidence="2 3" key="1">
    <citation type="submission" date="2023-03" db="EMBL/GenBank/DDBJ databases">
        <title>WGS of Gossypium arboreum.</title>
        <authorList>
            <person name="Yu D."/>
        </authorList>
    </citation>
    <scope>NUCLEOTIDE SEQUENCE [LARGE SCALE GENOMIC DNA]</scope>
    <source>
        <tissue evidence="2">Leaf</tissue>
    </source>
</reference>
<dbReference type="EMBL" id="JARKNE010000005">
    <property type="protein sequence ID" value="KAK5833830.1"/>
    <property type="molecule type" value="Genomic_DNA"/>
</dbReference>
<dbReference type="Proteomes" id="UP001358586">
    <property type="component" value="Chromosome 5"/>
</dbReference>
<name>A0ABR0Q3D6_GOSAR</name>
<organism evidence="2 3">
    <name type="scientific">Gossypium arboreum</name>
    <name type="common">Tree cotton</name>
    <name type="synonym">Gossypium nanking</name>
    <dbReference type="NCBI Taxonomy" id="29729"/>
    <lineage>
        <taxon>Eukaryota</taxon>
        <taxon>Viridiplantae</taxon>
        <taxon>Streptophyta</taxon>
        <taxon>Embryophyta</taxon>
        <taxon>Tracheophyta</taxon>
        <taxon>Spermatophyta</taxon>
        <taxon>Magnoliopsida</taxon>
        <taxon>eudicotyledons</taxon>
        <taxon>Gunneridae</taxon>
        <taxon>Pentapetalae</taxon>
        <taxon>rosids</taxon>
        <taxon>malvids</taxon>
        <taxon>Malvales</taxon>
        <taxon>Malvaceae</taxon>
        <taxon>Malvoideae</taxon>
        <taxon>Gossypium</taxon>
    </lineage>
</organism>
<keyword evidence="3" id="KW-1185">Reference proteome</keyword>
<dbReference type="InterPro" id="IPR025558">
    <property type="entry name" value="DUF4283"/>
</dbReference>
<evidence type="ECO:0000313" key="3">
    <source>
        <dbReference type="Proteomes" id="UP001358586"/>
    </source>
</evidence>
<dbReference type="SUPFAM" id="SSF56219">
    <property type="entry name" value="DNase I-like"/>
    <property type="match status" value="1"/>
</dbReference>